<evidence type="ECO:0000256" key="1">
    <source>
        <dbReference type="ARBA" id="ARBA00004651"/>
    </source>
</evidence>
<dbReference type="InterPro" id="IPR037294">
    <property type="entry name" value="ABC_BtuC-like"/>
</dbReference>
<feature type="transmembrane region" description="Helical" evidence="9">
    <location>
        <begin position="720"/>
        <end position="743"/>
    </location>
</feature>
<feature type="transmembrane region" description="Helical" evidence="9">
    <location>
        <begin position="671"/>
        <end position="692"/>
    </location>
</feature>
<dbReference type="GO" id="GO:0022857">
    <property type="term" value="F:transmembrane transporter activity"/>
    <property type="evidence" value="ECO:0007669"/>
    <property type="project" value="InterPro"/>
</dbReference>
<organism evidence="10 11">
    <name type="scientific">Streptomyces violaceoruber</name>
    <dbReference type="NCBI Taxonomy" id="1935"/>
    <lineage>
        <taxon>Bacteria</taxon>
        <taxon>Bacillati</taxon>
        <taxon>Actinomycetota</taxon>
        <taxon>Actinomycetes</taxon>
        <taxon>Kitasatosporales</taxon>
        <taxon>Streptomycetaceae</taxon>
        <taxon>Streptomyces</taxon>
        <taxon>Streptomyces violaceoruber group</taxon>
    </lineage>
</organism>
<feature type="transmembrane region" description="Helical" evidence="9">
    <location>
        <begin position="338"/>
        <end position="366"/>
    </location>
</feature>
<keyword evidence="3" id="KW-0813">Transport</keyword>
<reference evidence="10 11" key="1">
    <citation type="submission" date="2017-03" db="EMBL/GenBank/DDBJ databases">
        <title>Complete Genome Sequence of a natural compounds producer, Streptomyces violaceus S21.</title>
        <authorList>
            <person name="Zhong C."/>
            <person name="Zhao Z."/>
            <person name="Fu J."/>
            <person name="Zong G."/>
            <person name="Qin R."/>
            <person name="Cao G."/>
        </authorList>
    </citation>
    <scope>NUCLEOTIDE SEQUENCE [LARGE SCALE GENOMIC DNA]</scope>
    <source>
        <strain evidence="10 11">S21</strain>
    </source>
</reference>
<evidence type="ECO:0000256" key="3">
    <source>
        <dbReference type="ARBA" id="ARBA00022448"/>
    </source>
</evidence>
<evidence type="ECO:0000313" key="10">
    <source>
        <dbReference type="EMBL" id="ARF60102.1"/>
    </source>
</evidence>
<feature type="transmembrane region" description="Helical" evidence="9">
    <location>
        <begin position="157"/>
        <end position="177"/>
    </location>
</feature>
<evidence type="ECO:0000256" key="8">
    <source>
        <dbReference type="SAM" id="MobiDB-lite"/>
    </source>
</evidence>
<dbReference type="PANTHER" id="PTHR30472:SF1">
    <property type="entry name" value="FE(3+) DICITRATE TRANSPORT SYSTEM PERMEASE PROTEIN FECC-RELATED"/>
    <property type="match status" value="1"/>
</dbReference>
<dbReference type="Pfam" id="PF01032">
    <property type="entry name" value="FecCD"/>
    <property type="match status" value="2"/>
</dbReference>
<keyword evidence="6 9" id="KW-1133">Transmembrane helix</keyword>
<dbReference type="AlphaFoldDB" id="A0A1V0U576"/>
<feature type="transmembrane region" description="Helical" evidence="9">
    <location>
        <begin position="275"/>
        <end position="292"/>
    </location>
</feature>
<evidence type="ECO:0000256" key="9">
    <source>
        <dbReference type="SAM" id="Phobius"/>
    </source>
</evidence>
<evidence type="ECO:0000256" key="5">
    <source>
        <dbReference type="ARBA" id="ARBA00022692"/>
    </source>
</evidence>
<feature type="transmembrane region" description="Helical" evidence="9">
    <location>
        <begin position="214"/>
        <end position="234"/>
    </location>
</feature>
<feature type="transmembrane region" description="Helical" evidence="9">
    <location>
        <begin position="299"/>
        <end position="318"/>
    </location>
</feature>
<dbReference type="GO" id="GO:0033214">
    <property type="term" value="P:siderophore-iron import into cell"/>
    <property type="evidence" value="ECO:0007669"/>
    <property type="project" value="TreeGrafter"/>
</dbReference>
<feature type="region of interest" description="Disordered" evidence="8">
    <location>
        <begin position="433"/>
        <end position="468"/>
    </location>
</feature>
<keyword evidence="4" id="KW-1003">Cell membrane</keyword>
<feature type="transmembrane region" description="Helical" evidence="9">
    <location>
        <begin position="599"/>
        <end position="621"/>
    </location>
</feature>
<keyword evidence="5 9" id="KW-0812">Transmembrane</keyword>
<name>A0A1V0U576_STRVN</name>
<feature type="transmembrane region" description="Helical" evidence="9">
    <location>
        <begin position="100"/>
        <end position="124"/>
    </location>
</feature>
<feature type="transmembrane region" description="Helical" evidence="9">
    <location>
        <begin position="755"/>
        <end position="774"/>
    </location>
</feature>
<feature type="transmembrane region" description="Helical" evidence="9">
    <location>
        <begin position="246"/>
        <end position="269"/>
    </location>
</feature>
<feature type="transmembrane region" description="Helical" evidence="9">
    <location>
        <begin position="189"/>
        <end position="208"/>
    </location>
</feature>
<accession>A0A1V0U576</accession>
<protein>
    <submittedName>
        <fullName evidence="10">Fe3+-hydroxamate ABC transporter permease FhuB</fullName>
    </submittedName>
</protein>
<comment type="subcellular location">
    <subcellularLocation>
        <location evidence="1">Cell membrane</location>
        <topology evidence="1">Multi-pass membrane protein</topology>
    </subcellularLocation>
</comment>
<gene>
    <name evidence="10" type="ORF">B1H20_00925</name>
</gene>
<keyword evidence="7 9" id="KW-0472">Membrane</keyword>
<evidence type="ECO:0000256" key="7">
    <source>
        <dbReference type="ARBA" id="ARBA00023136"/>
    </source>
</evidence>
<evidence type="ECO:0000256" key="4">
    <source>
        <dbReference type="ARBA" id="ARBA00022475"/>
    </source>
</evidence>
<dbReference type="EMBL" id="CP020570">
    <property type="protein sequence ID" value="ARF60102.1"/>
    <property type="molecule type" value="Genomic_DNA"/>
</dbReference>
<dbReference type="KEGG" id="svu:B1H20_00925"/>
<evidence type="ECO:0000256" key="6">
    <source>
        <dbReference type="ARBA" id="ARBA00022989"/>
    </source>
</evidence>
<feature type="transmembrane region" description="Helical" evidence="9">
    <location>
        <begin position="573"/>
        <end position="593"/>
    </location>
</feature>
<proteinExistence type="inferred from homology"/>
<dbReference type="InterPro" id="IPR000522">
    <property type="entry name" value="ABC_transptr_permease_BtuC"/>
</dbReference>
<sequence>MQTPRTGATASAPEHDPSTVQLDGGEADRTAAAATAGREEASPGAESGTTPQAGGSPGRPPVRDGAAALPDGSRAPAEGPGGPLSPAGGRGTPADPRGRTVVVAVTGLALAVVLLTALSLSIGAGEVGPGGVLDYLLGRDGARDNARLSLVVGDLRLPRTFTALLVGAALGVAGCLLQAVTRNPLAETGLLGVNAGASLGVVAGIALLGFDSGYAYLVCAFVGAVVASGLVLLISGRRGGGSPMRLVLAGAALGATFGGLTSVIIVNSAETYDRFRFWVLGSLAGVEGFGELGRLAPVLALGFLIALLVARPLSALALGDDLARGLGHRPPVIRTVVAVGVTLLTAAAVALAGPISFLGLLAGFLARALAGTRLAARILLAGLIGACVLTVSDIAARVVSRPFEAPVSVIVALIGAPVLIAIVRSKQLASMGMTEPATEERAPDRPRRLRLTLPRPARRTPKTGEPRVAPADTLVLRRGPLSLLVTRRAALAAFALAGALLVAVVLSAHAGQSDMGVGRTFRAVFGQGDRFDVLLVQKFRLGRIVAGLTAGAALGLAGCLTQTLARNRLATPELLGVNDGATAAVLLSVTLSATGSFGAWWAGPIGALVAVVVVTTVSGGLGQRGYRVLVVGLAMSALASAITQVVLSRRSLSSASSLYVWTSGSLNGRSYSVAVPVLIGLVVLVPVSLVVARHLGVLRFDDATASSLGSAPGRVRTLSLLLAVALAGLAVGICGPVGFVALASPVIASRLAGPLRVPLVGSMLTGAVLVVAADTLGRIVLDGAELPVGIVTTVLGGPFLLWVLLGRSAATRV</sequence>
<feature type="transmembrane region" description="Helical" evidence="9">
    <location>
        <begin position="378"/>
        <end position="399"/>
    </location>
</feature>
<feature type="transmembrane region" description="Helical" evidence="9">
    <location>
        <begin position="489"/>
        <end position="510"/>
    </location>
</feature>
<dbReference type="SUPFAM" id="SSF81345">
    <property type="entry name" value="ABC transporter involved in vitamin B12 uptake, BtuC"/>
    <property type="match status" value="2"/>
</dbReference>
<dbReference type="RefSeq" id="WP_030737560.1">
    <property type="nucleotide sequence ID" value="NZ_CP020570.1"/>
</dbReference>
<feature type="transmembrane region" description="Helical" evidence="9">
    <location>
        <begin position="628"/>
        <end position="647"/>
    </location>
</feature>
<dbReference type="Proteomes" id="UP000192445">
    <property type="component" value="Chromosome"/>
</dbReference>
<dbReference type="STRING" id="1935.B1H20_00925"/>
<dbReference type="Gene3D" id="1.10.3470.10">
    <property type="entry name" value="ABC transporter involved in vitamin B12 uptake, BtuC"/>
    <property type="match status" value="2"/>
</dbReference>
<dbReference type="NCBIfam" id="NF007872">
    <property type="entry name" value="PRK10577.2-3"/>
    <property type="match status" value="1"/>
</dbReference>
<dbReference type="CDD" id="cd06550">
    <property type="entry name" value="TM_ABC_iron-siderophores_like"/>
    <property type="match status" value="2"/>
</dbReference>
<dbReference type="OrthoDB" id="3474671at2"/>
<feature type="transmembrane region" description="Helical" evidence="9">
    <location>
        <begin position="405"/>
        <end position="423"/>
    </location>
</feature>
<feature type="region of interest" description="Disordered" evidence="8">
    <location>
        <begin position="1"/>
        <end position="95"/>
    </location>
</feature>
<dbReference type="PANTHER" id="PTHR30472">
    <property type="entry name" value="FERRIC ENTEROBACTIN TRANSPORT SYSTEM PERMEASE PROTEIN"/>
    <property type="match status" value="1"/>
</dbReference>
<feature type="transmembrane region" description="Helical" evidence="9">
    <location>
        <begin position="541"/>
        <end position="561"/>
    </location>
</feature>
<evidence type="ECO:0000256" key="2">
    <source>
        <dbReference type="ARBA" id="ARBA00007935"/>
    </source>
</evidence>
<dbReference type="GO" id="GO:0005886">
    <property type="term" value="C:plasma membrane"/>
    <property type="evidence" value="ECO:0007669"/>
    <property type="project" value="UniProtKB-SubCell"/>
</dbReference>
<evidence type="ECO:0000313" key="11">
    <source>
        <dbReference type="Proteomes" id="UP000192445"/>
    </source>
</evidence>
<feature type="transmembrane region" description="Helical" evidence="9">
    <location>
        <begin position="786"/>
        <end position="805"/>
    </location>
</feature>
<comment type="similarity">
    <text evidence="2">Belongs to the binding-protein-dependent transport system permease family. FecCD subfamily.</text>
</comment>